<dbReference type="PANTHER" id="PTHR30055">
    <property type="entry name" value="HTH-TYPE TRANSCRIPTIONAL REGULATOR RUTR"/>
    <property type="match status" value="1"/>
</dbReference>
<evidence type="ECO:0000256" key="1">
    <source>
        <dbReference type="ARBA" id="ARBA00023015"/>
    </source>
</evidence>
<dbReference type="RefSeq" id="WP_136863472.1">
    <property type="nucleotide sequence ID" value="NZ_SWCJ01000007.1"/>
</dbReference>
<dbReference type="Pfam" id="PF14246">
    <property type="entry name" value="TetR_C_7"/>
    <property type="match status" value="1"/>
</dbReference>
<dbReference type="Gene3D" id="1.10.10.60">
    <property type="entry name" value="Homeodomain-like"/>
    <property type="match status" value="1"/>
</dbReference>
<gene>
    <name evidence="6" type="ORF">FCL42_10995</name>
</gene>
<dbReference type="Pfam" id="PF00440">
    <property type="entry name" value="TetR_N"/>
    <property type="match status" value="1"/>
</dbReference>
<dbReference type="FunFam" id="1.10.10.60:FF:000141">
    <property type="entry name" value="TetR family transcriptional regulator"/>
    <property type="match status" value="1"/>
</dbReference>
<name>A0A4U1BPU2_9GAMM</name>
<dbReference type="GO" id="GO:0003700">
    <property type="term" value="F:DNA-binding transcription factor activity"/>
    <property type="evidence" value="ECO:0007669"/>
    <property type="project" value="TreeGrafter"/>
</dbReference>
<evidence type="ECO:0000313" key="7">
    <source>
        <dbReference type="Proteomes" id="UP000305675"/>
    </source>
</evidence>
<keyword evidence="3" id="KW-0804">Transcription</keyword>
<evidence type="ECO:0000313" key="6">
    <source>
        <dbReference type="EMBL" id="TKB54672.1"/>
    </source>
</evidence>
<dbReference type="AlphaFoldDB" id="A0A4U1BPU2"/>
<dbReference type="InterPro" id="IPR050109">
    <property type="entry name" value="HTH-type_TetR-like_transc_reg"/>
</dbReference>
<feature type="DNA-binding region" description="H-T-H motif" evidence="4">
    <location>
        <begin position="33"/>
        <end position="52"/>
    </location>
</feature>
<dbReference type="PANTHER" id="PTHR30055:SF146">
    <property type="entry name" value="HTH-TYPE TRANSCRIPTIONAL DUAL REGULATOR CECR"/>
    <property type="match status" value="1"/>
</dbReference>
<keyword evidence="7" id="KW-1185">Reference proteome</keyword>
<dbReference type="InterPro" id="IPR009057">
    <property type="entry name" value="Homeodomain-like_sf"/>
</dbReference>
<evidence type="ECO:0000256" key="4">
    <source>
        <dbReference type="PROSITE-ProRule" id="PRU00335"/>
    </source>
</evidence>
<evidence type="ECO:0000256" key="3">
    <source>
        <dbReference type="ARBA" id="ARBA00023163"/>
    </source>
</evidence>
<organism evidence="6 7">
    <name type="scientific">Ferrimonas aestuarii</name>
    <dbReference type="NCBI Taxonomy" id="2569539"/>
    <lineage>
        <taxon>Bacteria</taxon>
        <taxon>Pseudomonadati</taxon>
        <taxon>Pseudomonadota</taxon>
        <taxon>Gammaproteobacteria</taxon>
        <taxon>Alteromonadales</taxon>
        <taxon>Ferrimonadaceae</taxon>
        <taxon>Ferrimonas</taxon>
    </lineage>
</organism>
<evidence type="ECO:0000256" key="2">
    <source>
        <dbReference type="ARBA" id="ARBA00023125"/>
    </source>
</evidence>
<dbReference type="GO" id="GO:0000976">
    <property type="term" value="F:transcription cis-regulatory region binding"/>
    <property type="evidence" value="ECO:0007669"/>
    <property type="project" value="TreeGrafter"/>
</dbReference>
<comment type="caution">
    <text evidence="6">The sequence shown here is derived from an EMBL/GenBank/DDBJ whole genome shotgun (WGS) entry which is preliminary data.</text>
</comment>
<accession>A0A4U1BPU2</accession>
<dbReference type="InterPro" id="IPR039536">
    <property type="entry name" value="TetR_C_Proteobacteria"/>
</dbReference>
<dbReference type="Gene3D" id="1.10.357.10">
    <property type="entry name" value="Tetracycline Repressor, domain 2"/>
    <property type="match status" value="1"/>
</dbReference>
<keyword evidence="1" id="KW-0805">Transcription regulation</keyword>
<reference evidence="6 7" key="1">
    <citation type="submission" date="2019-04" db="EMBL/GenBank/DDBJ databases">
        <authorList>
            <person name="Hwang J.C."/>
        </authorList>
    </citation>
    <scope>NUCLEOTIDE SEQUENCE [LARGE SCALE GENOMIC DNA]</scope>
    <source>
        <strain evidence="6 7">IMCC35002</strain>
    </source>
</reference>
<proteinExistence type="predicted"/>
<keyword evidence="2 4" id="KW-0238">DNA-binding</keyword>
<dbReference type="OrthoDB" id="8535430at2"/>
<dbReference type="PROSITE" id="PS50977">
    <property type="entry name" value="HTH_TETR_2"/>
    <property type="match status" value="1"/>
</dbReference>
<dbReference type="PRINTS" id="PR00455">
    <property type="entry name" value="HTHTETR"/>
</dbReference>
<feature type="domain" description="HTH tetR-type" evidence="5">
    <location>
        <begin position="10"/>
        <end position="70"/>
    </location>
</feature>
<evidence type="ECO:0000259" key="5">
    <source>
        <dbReference type="PROSITE" id="PS50977"/>
    </source>
</evidence>
<dbReference type="Proteomes" id="UP000305675">
    <property type="component" value="Unassembled WGS sequence"/>
</dbReference>
<sequence>MGVVAKDRKSKKRCQIMEAATALFMQKGLENTSMDEVAEHAGVSKQTVYSHFGSKNDLFVHCIEDRCVSSQMTAESFQLDAEPEPLLLDFSHRFLEMILSPEVRHVFCSCVRCAESHPELSSLYYEAGPKRMLEIVSGYLHRLNEAGVLVIPNITFAAQQLLLMLHSLDKMRGDLGLAHVMGQQERKAYAEQTVAMFLKGYRP</sequence>
<dbReference type="InterPro" id="IPR001647">
    <property type="entry name" value="HTH_TetR"/>
</dbReference>
<dbReference type="EMBL" id="SWCJ01000007">
    <property type="protein sequence ID" value="TKB54672.1"/>
    <property type="molecule type" value="Genomic_DNA"/>
</dbReference>
<dbReference type="SUPFAM" id="SSF46689">
    <property type="entry name" value="Homeodomain-like"/>
    <property type="match status" value="1"/>
</dbReference>
<protein>
    <submittedName>
        <fullName evidence="6">TetR/AcrR family transcriptional regulator</fullName>
    </submittedName>
</protein>